<sequence length="747" mass="78802">MVLGRGQGISQNRGGGRGGAGGHKPRGGAVAATHKSTLAPVKRSLVPAFPVISRGGAPAAPTASSGRLSHQQRPQRSRSGHDDGDDAPPVAVSARREQAVALEEGSCGFIPPSLHQEKRGRGLDRGGHGRGNGRGGGGGPRGRGRGRGDCSHPPRRGGHIKGVSHEDEKTHASPAEADVDSNAAKGGNHTRVITTVTANGTELPKKLNTKVFIDGLPYTYANEPGKPTLEDEVLQFASAWKVGKPLRLIKKPGQGFGFLVFQSPNSVSTAVRVLNGRKFLGRALRVEEPKPKDFEKMNDIGGMKDMGKDSFMRQVLLTDLAKVAQPEIIREVLRDVAPQLEKKLEAIKMTSQNRKAFLTFETEAEVAPAITFLDGFHLLGRRISATKAAAPGSLPYSHGGTGPSRTAGGLASQRTPAASSAAGGSATSEADNDDEVIVMPLGLELAKAGSAALSSSTTRRRAPAENAPPVPATGAGSNVTGRTEKYNLLDDGPNDIYVGNVGEDVTEAQLRQHFAPCGAIRKCEILVHPETHLSTGIAHVQFALPAYAAYAQERYHGSRLRGCVLRVDRGETASVPLVAELPPAEVEDDYDEDAYMERYGVKDKGRYFKGTSLAAEMGACPEADDTDDTDDDIEGALEGRVKDAPKRSGKRKRGDSKAAAVEQAATKRTRAEMRASKAKPVTAAVAAQDSEDDEEHFFDADTVTVAAAGASVRGSSHASGKKTAKKAVAAAAQGRLVKEKRKQAKKH</sequence>
<dbReference type="InterPro" id="IPR012677">
    <property type="entry name" value="Nucleotide-bd_a/b_plait_sf"/>
</dbReference>
<feature type="compositionally biased region" description="Low complexity" evidence="3">
    <location>
        <begin position="53"/>
        <end position="67"/>
    </location>
</feature>
<name>A0A836KXB4_9TRYP</name>
<feature type="compositionally biased region" description="Basic residues" evidence="3">
    <location>
        <begin position="738"/>
        <end position="747"/>
    </location>
</feature>
<feature type="region of interest" description="Disordered" evidence="3">
    <location>
        <begin position="1"/>
        <end position="186"/>
    </location>
</feature>
<dbReference type="KEGG" id="phet:94286737"/>
<feature type="compositionally biased region" description="Basic and acidic residues" evidence="3">
    <location>
        <begin position="637"/>
        <end position="646"/>
    </location>
</feature>
<dbReference type="PANTHER" id="PTHR48025:SF1">
    <property type="entry name" value="RRM DOMAIN-CONTAINING PROTEIN"/>
    <property type="match status" value="1"/>
</dbReference>
<feature type="domain" description="RRM" evidence="4">
    <location>
        <begin position="494"/>
        <end position="572"/>
    </location>
</feature>
<feature type="compositionally biased region" description="Acidic residues" evidence="3">
    <location>
        <begin position="622"/>
        <end position="635"/>
    </location>
</feature>
<dbReference type="PANTHER" id="PTHR48025">
    <property type="entry name" value="OS02G0815200 PROTEIN"/>
    <property type="match status" value="1"/>
</dbReference>
<dbReference type="SUPFAM" id="SSF54928">
    <property type="entry name" value="RNA-binding domain, RBD"/>
    <property type="match status" value="3"/>
</dbReference>
<feature type="domain" description="RRM" evidence="4">
    <location>
        <begin position="209"/>
        <end position="291"/>
    </location>
</feature>
<protein>
    <recommendedName>
        <fullName evidence="4">RRM domain-containing protein</fullName>
    </recommendedName>
</protein>
<dbReference type="InterPro" id="IPR035979">
    <property type="entry name" value="RBD_domain_sf"/>
</dbReference>
<keyword evidence="1 2" id="KW-0694">RNA-binding</keyword>
<evidence type="ECO:0000313" key="5">
    <source>
        <dbReference type="EMBL" id="KAG5490489.1"/>
    </source>
</evidence>
<comment type="caution">
    <text evidence="5">The sequence shown here is derived from an EMBL/GenBank/DDBJ whole genome shotgun (WGS) entry which is preliminary data.</text>
</comment>
<feature type="compositionally biased region" description="Basic and acidic residues" evidence="3">
    <location>
        <begin position="115"/>
        <end position="127"/>
    </location>
</feature>
<feature type="compositionally biased region" description="Low complexity" evidence="3">
    <location>
        <begin position="417"/>
        <end position="429"/>
    </location>
</feature>
<dbReference type="InterPro" id="IPR000504">
    <property type="entry name" value="RRM_dom"/>
</dbReference>
<dbReference type="AlphaFoldDB" id="A0A836KXB4"/>
<proteinExistence type="predicted"/>
<dbReference type="CDD" id="cd00590">
    <property type="entry name" value="RRM_SF"/>
    <property type="match status" value="1"/>
</dbReference>
<dbReference type="PROSITE" id="PS50102">
    <property type="entry name" value="RRM"/>
    <property type="match status" value="2"/>
</dbReference>
<feature type="region of interest" description="Disordered" evidence="3">
    <location>
        <begin position="390"/>
        <end position="432"/>
    </location>
</feature>
<dbReference type="GO" id="GO:0005634">
    <property type="term" value="C:nucleus"/>
    <property type="evidence" value="ECO:0007669"/>
    <property type="project" value="TreeGrafter"/>
</dbReference>
<dbReference type="GeneID" id="94286737"/>
<organism evidence="5 6">
    <name type="scientific">Porcisia hertigi</name>
    <dbReference type="NCBI Taxonomy" id="2761500"/>
    <lineage>
        <taxon>Eukaryota</taxon>
        <taxon>Discoba</taxon>
        <taxon>Euglenozoa</taxon>
        <taxon>Kinetoplastea</taxon>
        <taxon>Metakinetoplastina</taxon>
        <taxon>Trypanosomatida</taxon>
        <taxon>Trypanosomatidae</taxon>
        <taxon>Leishmaniinae</taxon>
        <taxon>Porcisia</taxon>
    </lineage>
</organism>
<feature type="compositionally biased region" description="Gly residues" evidence="3">
    <location>
        <begin position="129"/>
        <end position="141"/>
    </location>
</feature>
<evidence type="ECO:0000259" key="4">
    <source>
        <dbReference type="PROSITE" id="PS50102"/>
    </source>
</evidence>
<accession>A0A836KXB4</accession>
<feature type="region of interest" description="Disordered" evidence="3">
    <location>
        <begin position="711"/>
        <end position="747"/>
    </location>
</feature>
<feature type="region of interest" description="Disordered" evidence="3">
    <location>
        <begin position="452"/>
        <end position="481"/>
    </location>
</feature>
<evidence type="ECO:0000256" key="3">
    <source>
        <dbReference type="SAM" id="MobiDB-lite"/>
    </source>
</evidence>
<gene>
    <name evidence="5" type="ORF">JKF63_00609</name>
</gene>
<dbReference type="InterPro" id="IPR050502">
    <property type="entry name" value="Euk_RNA-bind_prot"/>
</dbReference>
<dbReference type="Proteomes" id="UP000674318">
    <property type="component" value="Unassembled WGS sequence"/>
</dbReference>
<feature type="region of interest" description="Disordered" evidence="3">
    <location>
        <begin position="619"/>
        <end position="661"/>
    </location>
</feature>
<dbReference type="FunFam" id="3.30.70.330:FF:001039">
    <property type="entry name" value="Putative RNA-binding protein"/>
    <property type="match status" value="1"/>
</dbReference>
<dbReference type="Gene3D" id="3.30.70.330">
    <property type="match status" value="2"/>
</dbReference>
<evidence type="ECO:0000256" key="1">
    <source>
        <dbReference type="ARBA" id="ARBA00022884"/>
    </source>
</evidence>
<feature type="compositionally biased region" description="Gly residues" evidence="3">
    <location>
        <begin position="13"/>
        <end position="22"/>
    </location>
</feature>
<dbReference type="RefSeq" id="XP_067752817.1">
    <property type="nucleotide sequence ID" value="XM_067896660.1"/>
</dbReference>
<evidence type="ECO:0000313" key="6">
    <source>
        <dbReference type="Proteomes" id="UP000674318"/>
    </source>
</evidence>
<dbReference type="EMBL" id="JAFJZO010000036">
    <property type="protein sequence ID" value="KAG5490489.1"/>
    <property type="molecule type" value="Genomic_DNA"/>
</dbReference>
<keyword evidence="6" id="KW-1185">Reference proteome</keyword>
<dbReference type="SMART" id="SM00360">
    <property type="entry name" value="RRM"/>
    <property type="match status" value="3"/>
</dbReference>
<evidence type="ECO:0000256" key="2">
    <source>
        <dbReference type="PROSITE-ProRule" id="PRU00176"/>
    </source>
</evidence>
<reference evidence="5 6" key="1">
    <citation type="submission" date="2021-02" db="EMBL/GenBank/DDBJ databases">
        <title>Porcisia hertigi Genome sequencing and assembly.</title>
        <authorList>
            <person name="Almutairi H."/>
            <person name="Gatherer D."/>
        </authorList>
    </citation>
    <scope>NUCLEOTIDE SEQUENCE [LARGE SCALE GENOMIC DNA]</scope>
    <source>
        <strain evidence="5 6">C119</strain>
    </source>
</reference>
<dbReference type="Pfam" id="PF00076">
    <property type="entry name" value="RRM_1"/>
    <property type="match status" value="1"/>
</dbReference>
<dbReference type="GO" id="GO:0003729">
    <property type="term" value="F:mRNA binding"/>
    <property type="evidence" value="ECO:0007669"/>
    <property type="project" value="TreeGrafter"/>
</dbReference>
<dbReference type="OrthoDB" id="439808at2759"/>